<reference evidence="2 3" key="1">
    <citation type="journal article" date="2019" name="PLoS Biol.">
        <title>Sex chromosomes control vertical transmission of feminizing Wolbachia symbionts in an isopod.</title>
        <authorList>
            <person name="Becking T."/>
            <person name="Chebbi M.A."/>
            <person name="Giraud I."/>
            <person name="Moumen B."/>
            <person name="Laverre T."/>
            <person name="Caubet Y."/>
            <person name="Peccoud J."/>
            <person name="Gilbert C."/>
            <person name="Cordaux R."/>
        </authorList>
    </citation>
    <scope>NUCLEOTIDE SEQUENCE [LARGE SCALE GENOMIC DNA]</scope>
    <source>
        <strain evidence="2">ANa2</strain>
        <tissue evidence="2">Whole body excluding digestive tract and cuticle</tissue>
    </source>
</reference>
<proteinExistence type="predicted"/>
<dbReference type="Proteomes" id="UP000326759">
    <property type="component" value="Unassembled WGS sequence"/>
</dbReference>
<keyword evidence="3" id="KW-1185">Reference proteome</keyword>
<gene>
    <name evidence="2" type="primary">Cdan1</name>
    <name evidence="2" type="ORF">Anas_02445</name>
</gene>
<dbReference type="OrthoDB" id="20982at2759"/>
<dbReference type="GO" id="GO:0006325">
    <property type="term" value="P:chromatin organization"/>
    <property type="evidence" value="ECO:0007669"/>
    <property type="project" value="TreeGrafter"/>
</dbReference>
<feature type="region of interest" description="Disordered" evidence="1">
    <location>
        <begin position="73"/>
        <end position="97"/>
    </location>
</feature>
<protein>
    <submittedName>
        <fullName evidence="2">Codanin-1</fullName>
    </submittedName>
</protein>
<dbReference type="PANTHER" id="PTHR28678">
    <property type="entry name" value="CODANIN-1"/>
    <property type="match status" value="1"/>
</dbReference>
<feature type="compositionally biased region" description="Basic residues" evidence="1">
    <location>
        <begin position="80"/>
        <end position="90"/>
    </location>
</feature>
<dbReference type="PANTHER" id="PTHR28678:SF1">
    <property type="entry name" value="CODANIN-1"/>
    <property type="match status" value="1"/>
</dbReference>
<dbReference type="AlphaFoldDB" id="A0A5N5T8G0"/>
<evidence type="ECO:0000256" key="1">
    <source>
        <dbReference type="SAM" id="MobiDB-lite"/>
    </source>
</evidence>
<dbReference type="InterPro" id="IPR040031">
    <property type="entry name" value="Codanin-1"/>
</dbReference>
<sequence>ISYQTPEKTPHLNSFSYNDSPVTCQTNKFYKTSTPRITQQKINSQPHNHPYGGYGKPDFSKMSERKNVLADFIVSEPVKKSQKKKNHKNSQKSPSNFSCKEEISFDLDDNEAFPVIGSQGSKKNEQKKKRINPTRVASCQETGEIVKERSRLTFGVPTKQNKNNPLFITSETKSYSFDHERKLLREEIDKLQKFDNPENFQLKSSTLDLTHNKKSINTIHSEESLSLVTNNREIQILADIYSSLILCNMVPNIMVELYFLLQLLTTEEKVNDKFQSADIFISPFNCIYFSVKTLSLLIDCLSLFDRNFLKALSDNPRVKAFDIDFSHKLFDIIENSVITKNTVKPHSKSPILSVSFQSETDNKNNFPDTLTFQSFKKQRDLFYEVLRLWEDGHLTPGWSFEQCLGNKVKQIFCLHTGLTNLTHLARLFQSQLLTMCKGNQQLRACNGAEDMSFLWQLKKQHPEKYRKLFDRLITPSQFGGPVPVPSFPGSQEFFKNFIIIASNHGFNTHLRNVLVMKITELNEMNCQISELEDKDHGDQIQDEVSSGIQSLCLLAKFLGFLEFLPYQTNDSLPDIVLSNQLRLRNKVMPPILLLEILKYGVESGCLVVVVPWVVELLSMVDAVALHTRYYLTLMFELILIYKMCYLFKIADDQNISCGKCRNLRNFRRISYGNSLFMKLRLGWLFSLPNVPEGLFFVQEEEADVDFKELDAMKRLLRLHYFHLCYSCIQHSALANITMTNENCEELDLHPLTLENLSPSKNSSKKTPMKSRVCNMSPLKTPSKFLHVTMIETPDGTPDKPDFETKDSGNSPRLILDSYDLMDSNTILLFCPFVHELKSILNDFQIGSIQSTNGMNIRKITPLSAPEKAVEMPEKTVQLRSVVDLTVNSVSSDKALETVDKHVQELSNELSGKVRQEIIDQMNVFIDDDRLQSNLRYLLPVDISKIAQNNDSTNNFETSSLKRWKP</sequence>
<feature type="region of interest" description="Disordered" evidence="1">
    <location>
        <begin position="39"/>
        <end position="60"/>
    </location>
</feature>
<evidence type="ECO:0000313" key="3">
    <source>
        <dbReference type="Proteomes" id="UP000326759"/>
    </source>
</evidence>
<dbReference type="EMBL" id="SEYY01007217">
    <property type="protein sequence ID" value="KAB7502567.1"/>
    <property type="molecule type" value="Genomic_DNA"/>
</dbReference>
<accession>A0A5N5T8G0</accession>
<comment type="caution">
    <text evidence="2">The sequence shown here is derived from an EMBL/GenBank/DDBJ whole genome shotgun (WGS) entry which is preliminary data.</text>
</comment>
<feature type="non-terminal residue" evidence="2">
    <location>
        <position position="1"/>
    </location>
</feature>
<dbReference type="GO" id="GO:0005634">
    <property type="term" value="C:nucleus"/>
    <property type="evidence" value="ECO:0007669"/>
    <property type="project" value="TreeGrafter"/>
</dbReference>
<organism evidence="2 3">
    <name type="scientific">Armadillidium nasatum</name>
    <dbReference type="NCBI Taxonomy" id="96803"/>
    <lineage>
        <taxon>Eukaryota</taxon>
        <taxon>Metazoa</taxon>
        <taxon>Ecdysozoa</taxon>
        <taxon>Arthropoda</taxon>
        <taxon>Crustacea</taxon>
        <taxon>Multicrustacea</taxon>
        <taxon>Malacostraca</taxon>
        <taxon>Eumalacostraca</taxon>
        <taxon>Peracarida</taxon>
        <taxon>Isopoda</taxon>
        <taxon>Oniscidea</taxon>
        <taxon>Crinocheta</taxon>
        <taxon>Armadillidiidae</taxon>
        <taxon>Armadillidium</taxon>
    </lineage>
</organism>
<evidence type="ECO:0000313" key="2">
    <source>
        <dbReference type="EMBL" id="KAB7502567.1"/>
    </source>
</evidence>
<feature type="region of interest" description="Disordered" evidence="1">
    <location>
        <begin position="116"/>
        <end position="135"/>
    </location>
</feature>
<name>A0A5N5T8G0_9CRUS</name>